<sequence length="75" mass="7646">MSYEQQVTGRIDLDAAFKAFGAVGILIAVVLTGTVVVLTNPFGGLITASPAVIGTVAFTLLLVAVGYTTFALRSG</sequence>
<evidence type="ECO:0000313" key="2">
    <source>
        <dbReference type="EMBL" id="SNR26347.1"/>
    </source>
</evidence>
<protein>
    <submittedName>
        <fullName evidence="2">Uncharacterized protein</fullName>
    </submittedName>
</protein>
<evidence type="ECO:0000256" key="1">
    <source>
        <dbReference type="SAM" id="Phobius"/>
    </source>
</evidence>
<feature type="transmembrane region" description="Helical" evidence="1">
    <location>
        <begin position="51"/>
        <end position="72"/>
    </location>
</feature>
<accession>A0A238UX84</accession>
<dbReference type="Proteomes" id="UP000198397">
    <property type="component" value="Unassembled WGS sequence"/>
</dbReference>
<dbReference type="AlphaFoldDB" id="A0A238UX84"/>
<feature type="transmembrane region" description="Helical" evidence="1">
    <location>
        <begin position="20"/>
        <end position="39"/>
    </location>
</feature>
<keyword evidence="3" id="KW-1185">Reference proteome</keyword>
<keyword evidence="1" id="KW-0472">Membrane</keyword>
<keyword evidence="1" id="KW-0812">Transmembrane</keyword>
<dbReference type="OrthoDB" id="327099at2157"/>
<evidence type="ECO:0000313" key="3">
    <source>
        <dbReference type="Proteomes" id="UP000198397"/>
    </source>
</evidence>
<proteinExistence type="predicted"/>
<gene>
    <name evidence="2" type="ORF">SAMN06264855_101475</name>
</gene>
<dbReference type="RefSeq" id="WP_089383426.1">
    <property type="nucleotide sequence ID" value="NZ_FZNQ01000001.1"/>
</dbReference>
<keyword evidence="1" id="KW-1133">Transmembrane helix</keyword>
<reference evidence="2 3" key="1">
    <citation type="submission" date="2017-06" db="EMBL/GenBank/DDBJ databases">
        <authorList>
            <person name="Kim H.J."/>
            <person name="Triplett B.A."/>
        </authorList>
    </citation>
    <scope>NUCLEOTIDE SEQUENCE [LARGE SCALE GENOMIC DNA]</scope>
    <source>
        <strain evidence="2 3">DSM 8800</strain>
    </source>
</reference>
<name>A0A238UX84_HALVU</name>
<organism evidence="2 3">
    <name type="scientific">Halorubrum vacuolatum</name>
    <name type="common">Natronobacterium vacuolatum</name>
    <dbReference type="NCBI Taxonomy" id="63740"/>
    <lineage>
        <taxon>Archaea</taxon>
        <taxon>Methanobacteriati</taxon>
        <taxon>Methanobacteriota</taxon>
        <taxon>Stenosarchaea group</taxon>
        <taxon>Halobacteria</taxon>
        <taxon>Halobacteriales</taxon>
        <taxon>Haloferacaceae</taxon>
        <taxon>Halorubrum</taxon>
    </lineage>
</organism>
<dbReference type="EMBL" id="FZNQ01000001">
    <property type="protein sequence ID" value="SNR26347.1"/>
    <property type="molecule type" value="Genomic_DNA"/>
</dbReference>